<dbReference type="PROSITE" id="PS51662">
    <property type="entry name" value="BP_PHYTASE"/>
    <property type="match status" value="2"/>
</dbReference>
<dbReference type="Pfam" id="PF02333">
    <property type="entry name" value="Phytase"/>
    <property type="match status" value="2"/>
</dbReference>
<dbReference type="RefSeq" id="WP_008045837.1">
    <property type="nucleotide sequence ID" value="NZ_CH724152.1"/>
</dbReference>
<reference evidence="2 3" key="1">
    <citation type="submission" date="2006-02" db="EMBL/GenBank/DDBJ databases">
        <authorList>
            <person name="Pinhassi J."/>
            <person name="Pedros-Alio C."/>
            <person name="Ferriera S."/>
            <person name="Johnson J."/>
            <person name="Kravitz S."/>
            <person name="Halpern A."/>
            <person name="Remington K."/>
            <person name="Beeson K."/>
            <person name="Tran B."/>
            <person name="Rogers Y.-H."/>
            <person name="Friedman R."/>
            <person name="Venter J.C."/>
        </authorList>
    </citation>
    <scope>NUCLEOTIDE SEQUENCE [LARGE SCALE GENOMIC DNA]</scope>
    <source>
        <strain evidence="2 3">MED297</strain>
    </source>
</reference>
<name>A4BD29_9GAMM</name>
<feature type="domain" description="BPP" evidence="1">
    <location>
        <begin position="19"/>
        <end position="327"/>
    </location>
</feature>
<dbReference type="HOGENOM" id="CLU_020351_0_0_6"/>
<dbReference type="STRING" id="314283.MED297_08481"/>
<gene>
    <name evidence="2" type="ORF">MED297_08481</name>
</gene>
<accession>A4BD29</accession>
<dbReference type="SUPFAM" id="SSF50956">
    <property type="entry name" value="Thermostable phytase (3-phytase)"/>
    <property type="match status" value="2"/>
</dbReference>
<dbReference type="Proteomes" id="UP000005953">
    <property type="component" value="Unassembled WGS sequence"/>
</dbReference>
<dbReference type="InterPro" id="IPR003431">
    <property type="entry name" value="B-propeller_Phytase"/>
</dbReference>
<dbReference type="Gene3D" id="2.120.10.30">
    <property type="entry name" value="TolB, C-terminal domain"/>
    <property type="match status" value="2"/>
</dbReference>
<proteinExistence type="predicted"/>
<evidence type="ECO:0000313" key="3">
    <source>
        <dbReference type="Proteomes" id="UP000005953"/>
    </source>
</evidence>
<dbReference type="OrthoDB" id="8696437at2"/>
<dbReference type="GO" id="GO:0016158">
    <property type="term" value="F:inositol hexakisphosphate 3-phosphatase activity"/>
    <property type="evidence" value="ECO:0007669"/>
    <property type="project" value="InterPro"/>
</dbReference>
<evidence type="ECO:0000313" key="2">
    <source>
        <dbReference type="EMBL" id="EAR10111.1"/>
    </source>
</evidence>
<dbReference type="AlphaFoldDB" id="A4BD29"/>
<feature type="domain" description="BPP" evidence="1">
    <location>
        <begin position="340"/>
        <end position="677"/>
    </location>
</feature>
<dbReference type="EMBL" id="AAOE01000006">
    <property type="protein sequence ID" value="EAR10111.1"/>
    <property type="molecule type" value="Genomic_DNA"/>
</dbReference>
<sequence length="679" mass="73294">MNKLSFVLPIATGLLLGCQSMTISENPNNKLSVSTVQTDSSYDDIADGVVWQSEQHAGHYLIVTAEGDGVLVYDEQGREVASADDEALSADLVYDLAGSDVLVFAQEDAEALSFYRFNPAADEMLQAAGDWPLPFAPSGVCFYKNPTTQSATVTAISEAGDVAQFKLIVRNGQVISSVLTKEGTPKPVREFNVGGELSSCVIDSRDAKLYIAEQNVGVWVYGADVENVKDRRLLETVAPLGHLIEIEDMDLTLQEEGNSVLWVADEGAGLVALQTNADTSFIGALSVEGFDEVKLVSAANGGLWLGNTELEEPVYQWVSNAQVSLALNTPDLLKTIVSPWEVSVGDVTLVRVTGETDSVDDDGDAADDAAFWLNPEAPEHSVILGTNKQGGLMAYSLTGDELQYLEGGEPNNVDLRTVLTAKGMRVIAGATNRELNTLAFYEVQAANTDTPLHPLPVTGPFVHNDAHEAKTELNEVYGFCMGIVDDQLYAYANGKSGRVEQWQIDVQGAAVVAQRVRTLNVPSQPEGCVVDDRTGTLYLGEEDEGIWVFDARADGSVSGEKIIAIDGEYLVADVEGLTLVNNEHQHWLIASSQGNNTYAVYDIAADYAPIGHFALIENGSVDGASDTDGIELVTGYISEQYPDGIFIAQDWYNIDERYETENQNFKLVSWATIVSALSE</sequence>
<protein>
    <submittedName>
        <fullName evidence="2">Putative phytase domain protein</fullName>
    </submittedName>
</protein>
<dbReference type="InterPro" id="IPR011042">
    <property type="entry name" value="6-blade_b-propeller_TolB-like"/>
</dbReference>
<keyword evidence="3" id="KW-1185">Reference proteome</keyword>
<dbReference type="PROSITE" id="PS51257">
    <property type="entry name" value="PROKAR_LIPOPROTEIN"/>
    <property type="match status" value="1"/>
</dbReference>
<evidence type="ECO:0000259" key="1">
    <source>
        <dbReference type="PROSITE" id="PS51662"/>
    </source>
</evidence>
<organism evidence="2 3">
    <name type="scientific">Reinekea blandensis MED297</name>
    <dbReference type="NCBI Taxonomy" id="314283"/>
    <lineage>
        <taxon>Bacteria</taxon>
        <taxon>Pseudomonadati</taxon>
        <taxon>Pseudomonadota</taxon>
        <taxon>Gammaproteobacteria</taxon>
        <taxon>Oceanospirillales</taxon>
        <taxon>Saccharospirillaceae</taxon>
        <taxon>Reinekea</taxon>
    </lineage>
</organism>
<comment type="caution">
    <text evidence="2">The sequence shown here is derived from an EMBL/GenBank/DDBJ whole genome shotgun (WGS) entry which is preliminary data.</text>
</comment>